<feature type="compositionally biased region" description="Pro residues" evidence="1">
    <location>
        <begin position="34"/>
        <end position="47"/>
    </location>
</feature>
<evidence type="ECO:0000256" key="1">
    <source>
        <dbReference type="SAM" id="MobiDB-lite"/>
    </source>
</evidence>
<feature type="compositionally biased region" description="Polar residues" evidence="1">
    <location>
        <begin position="62"/>
        <end position="72"/>
    </location>
</feature>
<reference evidence="2 3" key="1">
    <citation type="submission" date="2018-02" db="EMBL/GenBank/DDBJ databases">
        <title>The genomes of Aspergillus section Nigri reveals drivers in fungal speciation.</title>
        <authorList>
            <consortium name="DOE Joint Genome Institute"/>
            <person name="Vesth T.C."/>
            <person name="Nybo J."/>
            <person name="Theobald S."/>
            <person name="Brandl J."/>
            <person name="Frisvad J.C."/>
            <person name="Nielsen K.F."/>
            <person name="Lyhne E.K."/>
            <person name="Kogle M.E."/>
            <person name="Kuo A."/>
            <person name="Riley R."/>
            <person name="Clum A."/>
            <person name="Nolan M."/>
            <person name="Lipzen A."/>
            <person name="Salamov A."/>
            <person name="Henrissat B."/>
            <person name="Wiebenga A."/>
            <person name="De vries R.P."/>
            <person name="Grigoriev I.V."/>
            <person name="Mortensen U.H."/>
            <person name="Andersen M.R."/>
            <person name="Baker S.E."/>
        </authorList>
    </citation>
    <scope>NUCLEOTIDE SEQUENCE [LARGE SCALE GENOMIC DNA]</scope>
    <source>
        <strain evidence="2 3">CBS 101889</strain>
    </source>
</reference>
<dbReference type="VEuPathDB" id="FungiDB:BO97DRAFT_37122"/>
<sequence>MKVPTDREALYGRRGRRWGWILNRLSLMGTKIPSPYPTHPQSPPPPTRPRRLNKPPNTTTRKTFSISQPPIR</sequence>
<keyword evidence="3" id="KW-1185">Reference proteome</keyword>
<gene>
    <name evidence="2" type="ORF">BO97DRAFT_37122</name>
</gene>
<proteinExistence type="predicted"/>
<feature type="region of interest" description="Disordered" evidence="1">
    <location>
        <begin position="29"/>
        <end position="72"/>
    </location>
</feature>
<dbReference type="RefSeq" id="XP_025545649.1">
    <property type="nucleotide sequence ID" value="XM_025692805.1"/>
</dbReference>
<protein>
    <submittedName>
        <fullName evidence="2">Uncharacterized protein</fullName>
    </submittedName>
</protein>
<accession>A0A395HH64</accession>
<dbReference type="EMBL" id="KZ824391">
    <property type="protein sequence ID" value="RAL06495.1"/>
    <property type="molecule type" value="Genomic_DNA"/>
</dbReference>
<name>A0A395HH64_ASPHC</name>
<dbReference type="Proteomes" id="UP000248961">
    <property type="component" value="Unassembled WGS sequence"/>
</dbReference>
<dbReference type="AlphaFoldDB" id="A0A395HH64"/>
<evidence type="ECO:0000313" key="3">
    <source>
        <dbReference type="Proteomes" id="UP000248961"/>
    </source>
</evidence>
<evidence type="ECO:0000313" key="2">
    <source>
        <dbReference type="EMBL" id="RAL06495.1"/>
    </source>
</evidence>
<dbReference type="GeneID" id="37197094"/>
<organism evidence="2 3">
    <name type="scientific">Aspergillus homomorphus (strain CBS 101889)</name>
    <dbReference type="NCBI Taxonomy" id="1450537"/>
    <lineage>
        <taxon>Eukaryota</taxon>
        <taxon>Fungi</taxon>
        <taxon>Dikarya</taxon>
        <taxon>Ascomycota</taxon>
        <taxon>Pezizomycotina</taxon>
        <taxon>Eurotiomycetes</taxon>
        <taxon>Eurotiomycetidae</taxon>
        <taxon>Eurotiales</taxon>
        <taxon>Aspergillaceae</taxon>
        <taxon>Aspergillus</taxon>
        <taxon>Aspergillus subgen. Circumdati</taxon>
    </lineage>
</organism>